<dbReference type="InterPro" id="IPR036397">
    <property type="entry name" value="RNaseH_sf"/>
</dbReference>
<dbReference type="SUPFAM" id="SSF53098">
    <property type="entry name" value="Ribonuclease H-like"/>
    <property type="match status" value="1"/>
</dbReference>
<proteinExistence type="predicted"/>
<dbReference type="InterPro" id="IPR012337">
    <property type="entry name" value="RNaseH-like_sf"/>
</dbReference>
<comment type="caution">
    <text evidence="2">The sequence shown here is derived from an EMBL/GenBank/DDBJ whole genome shotgun (WGS) entry which is preliminary data.</text>
</comment>
<keyword evidence="2" id="KW-0378">Hydrolase</keyword>
<name>A0A399CYE0_9BACT</name>
<dbReference type="GO" id="GO:0008408">
    <property type="term" value="F:3'-5' exonuclease activity"/>
    <property type="evidence" value="ECO:0007669"/>
    <property type="project" value="InterPro"/>
</dbReference>
<dbReference type="SMART" id="SM00474">
    <property type="entry name" value="35EXOc"/>
    <property type="match status" value="1"/>
</dbReference>
<keyword evidence="2" id="KW-0269">Exonuclease</keyword>
<sequence>MFKESISKEELTDLPLRWFEGEIYVIDKPEQVNDVAEFLSTQSLIGFDTETRPSFKKGVINKVALLQLSTPNEAFLIRVNKLGLPQEIRNILSDPGIIKPGVAIRDDIKGLQEISPFNPHGFIELQDTAKEIGIQNFSLKKLAAIVLGFRISKSQQLSNWEAPDLTEAQQIYAATDAWTALHIYQNFSDN</sequence>
<dbReference type="InterPro" id="IPR002562">
    <property type="entry name" value="3'-5'_exonuclease_dom"/>
</dbReference>
<dbReference type="PANTHER" id="PTHR47765">
    <property type="entry name" value="3'-5' EXONUCLEASE DOMAIN-CONTAINING PROTEIN"/>
    <property type="match status" value="1"/>
</dbReference>
<dbReference type="AlphaFoldDB" id="A0A399CYE0"/>
<accession>A0A399CYE0</accession>
<dbReference type="PANTHER" id="PTHR47765:SF2">
    <property type="entry name" value="EXONUCLEASE MUT-7 HOMOLOG"/>
    <property type="match status" value="1"/>
</dbReference>
<dbReference type="EMBL" id="QWET01000011">
    <property type="protein sequence ID" value="RIH64449.1"/>
    <property type="molecule type" value="Genomic_DNA"/>
</dbReference>
<keyword evidence="2" id="KW-0540">Nuclease</keyword>
<evidence type="ECO:0000313" key="3">
    <source>
        <dbReference type="Proteomes" id="UP000266441"/>
    </source>
</evidence>
<dbReference type="GO" id="GO:0006139">
    <property type="term" value="P:nucleobase-containing compound metabolic process"/>
    <property type="evidence" value="ECO:0007669"/>
    <property type="project" value="InterPro"/>
</dbReference>
<dbReference type="OrthoDB" id="9793333at2"/>
<dbReference type="Proteomes" id="UP000266441">
    <property type="component" value="Unassembled WGS sequence"/>
</dbReference>
<dbReference type="GO" id="GO:0003676">
    <property type="term" value="F:nucleic acid binding"/>
    <property type="evidence" value="ECO:0007669"/>
    <property type="project" value="InterPro"/>
</dbReference>
<dbReference type="InterPro" id="IPR052408">
    <property type="entry name" value="Exonuclease_MUT-7-like"/>
</dbReference>
<dbReference type="CDD" id="cd06141">
    <property type="entry name" value="WRN_exo"/>
    <property type="match status" value="1"/>
</dbReference>
<keyword evidence="3" id="KW-1185">Reference proteome</keyword>
<gene>
    <name evidence="2" type="ORF">D1164_14975</name>
</gene>
<dbReference type="Pfam" id="PF01612">
    <property type="entry name" value="DNA_pol_A_exo1"/>
    <property type="match status" value="1"/>
</dbReference>
<feature type="domain" description="3'-5' exonuclease" evidence="1">
    <location>
        <begin position="23"/>
        <end position="190"/>
    </location>
</feature>
<evidence type="ECO:0000259" key="1">
    <source>
        <dbReference type="SMART" id="SM00474"/>
    </source>
</evidence>
<dbReference type="RefSeq" id="WP_119350873.1">
    <property type="nucleotide sequence ID" value="NZ_JBFHKJ010000497.1"/>
</dbReference>
<protein>
    <submittedName>
        <fullName evidence="2">3'-5' exonuclease domain-containing protein 2</fullName>
    </submittedName>
</protein>
<dbReference type="Gene3D" id="3.30.420.10">
    <property type="entry name" value="Ribonuclease H-like superfamily/Ribonuclease H"/>
    <property type="match status" value="1"/>
</dbReference>
<evidence type="ECO:0000313" key="2">
    <source>
        <dbReference type="EMBL" id="RIH64449.1"/>
    </source>
</evidence>
<organism evidence="2 3">
    <name type="scientific">Mariniphaga sediminis</name>
    <dbReference type="NCBI Taxonomy" id="1628158"/>
    <lineage>
        <taxon>Bacteria</taxon>
        <taxon>Pseudomonadati</taxon>
        <taxon>Bacteroidota</taxon>
        <taxon>Bacteroidia</taxon>
        <taxon>Marinilabiliales</taxon>
        <taxon>Prolixibacteraceae</taxon>
        <taxon>Mariniphaga</taxon>
    </lineage>
</organism>
<reference evidence="2 3" key="1">
    <citation type="journal article" date="2015" name="Int. J. Syst. Evol. Microbiol.">
        <title>Mariniphaga sediminis sp. nov., isolated from coastal sediment.</title>
        <authorList>
            <person name="Wang F.Q."/>
            <person name="Shen Q.Y."/>
            <person name="Chen G.J."/>
            <person name="Du Z.J."/>
        </authorList>
    </citation>
    <scope>NUCLEOTIDE SEQUENCE [LARGE SCALE GENOMIC DNA]</scope>
    <source>
        <strain evidence="2 3">SY21</strain>
    </source>
</reference>